<dbReference type="SUPFAM" id="SSF55399">
    <property type="entry name" value="Subtilisin inhibitor"/>
    <property type="match status" value="1"/>
</dbReference>
<evidence type="ECO:0000256" key="3">
    <source>
        <dbReference type="ARBA" id="ARBA00011738"/>
    </source>
</evidence>
<keyword evidence="5 8" id="KW-0646">Protease inhibitor</keyword>
<evidence type="ECO:0000256" key="6">
    <source>
        <dbReference type="ARBA" id="ARBA00022900"/>
    </source>
</evidence>
<comment type="caution">
    <text evidence="11">The sequence shown here is derived from an EMBL/GenBank/DDBJ whole genome shotgun (WGS) entry which is preliminary data.</text>
</comment>
<dbReference type="PRINTS" id="PR00294">
    <property type="entry name" value="SSBTLNINHBTR"/>
</dbReference>
<dbReference type="InterPro" id="IPR036819">
    <property type="entry name" value="Subtilisin_inhibitor-like_sf"/>
</dbReference>
<proteinExistence type="inferred from homology"/>
<comment type="subcellular location">
    <subcellularLocation>
        <location evidence="1">Secreted</location>
    </subcellularLocation>
</comment>
<evidence type="ECO:0000256" key="5">
    <source>
        <dbReference type="ARBA" id="ARBA00022690"/>
    </source>
</evidence>
<keyword evidence="6 8" id="KW-0722">Serine protease inhibitor</keyword>
<dbReference type="Pfam" id="PF00720">
    <property type="entry name" value="SSI"/>
    <property type="match status" value="1"/>
</dbReference>
<organism evidence="11 12">
    <name type="scientific">Actinokineospora bangkokensis</name>
    <dbReference type="NCBI Taxonomy" id="1193682"/>
    <lineage>
        <taxon>Bacteria</taxon>
        <taxon>Bacillati</taxon>
        <taxon>Actinomycetota</taxon>
        <taxon>Actinomycetes</taxon>
        <taxon>Pseudonocardiales</taxon>
        <taxon>Pseudonocardiaceae</taxon>
        <taxon>Actinokineospora</taxon>
    </lineage>
</organism>
<dbReference type="Gene3D" id="3.30.350.10">
    <property type="entry name" value="Subtilisin inhibitor-like"/>
    <property type="match status" value="1"/>
</dbReference>
<dbReference type="EMBL" id="MKQR01000007">
    <property type="protein sequence ID" value="OLR94588.1"/>
    <property type="molecule type" value="Genomic_DNA"/>
</dbReference>
<evidence type="ECO:0000256" key="2">
    <source>
        <dbReference type="ARBA" id="ARBA00010472"/>
    </source>
</evidence>
<dbReference type="InterPro" id="IPR000691">
    <property type="entry name" value="Prot_inh_I16_SSI"/>
</dbReference>
<keyword evidence="9" id="KW-0732">Signal</keyword>
<evidence type="ECO:0000256" key="4">
    <source>
        <dbReference type="ARBA" id="ARBA00022525"/>
    </source>
</evidence>
<dbReference type="Proteomes" id="UP000186040">
    <property type="component" value="Unassembled WGS sequence"/>
</dbReference>
<evidence type="ECO:0000256" key="8">
    <source>
        <dbReference type="RuleBase" id="RU003471"/>
    </source>
</evidence>
<keyword evidence="12" id="KW-1185">Reference proteome</keyword>
<dbReference type="GO" id="GO:0004867">
    <property type="term" value="F:serine-type endopeptidase inhibitor activity"/>
    <property type="evidence" value="ECO:0007669"/>
    <property type="project" value="UniProtKB-KW"/>
</dbReference>
<comment type="subunit">
    <text evidence="3">Homodimer.</text>
</comment>
<dbReference type="STRING" id="1193682.BJP25_12700"/>
<reference evidence="11 12" key="1">
    <citation type="submission" date="2016-10" db="EMBL/GenBank/DDBJ databases">
        <title>The Draft Genome Sequence of Actinokineospora bangkokensis 44EHWT reveals the biosynthetic pathway of antifungal compounds Thailandins with unusual extender unit butylmalonyl-CoA.</title>
        <authorList>
            <person name="Greule A."/>
            <person name="Intra B."/>
            <person name="Flemming S."/>
            <person name="Rommel M.G."/>
            <person name="Panbangred W."/>
            <person name="Bechthold A."/>
        </authorList>
    </citation>
    <scope>NUCLEOTIDE SEQUENCE [LARGE SCALE GENOMIC DNA]</scope>
    <source>
        <strain evidence="11 12">44EHW</strain>
    </source>
</reference>
<protein>
    <recommendedName>
        <fullName evidence="10">Subtilisin inhibitor domain-containing protein</fullName>
    </recommendedName>
</protein>
<feature type="signal peptide" evidence="9">
    <location>
        <begin position="1"/>
        <end position="25"/>
    </location>
</feature>
<evidence type="ECO:0000256" key="9">
    <source>
        <dbReference type="SAM" id="SignalP"/>
    </source>
</evidence>
<comment type="similarity">
    <text evidence="2 8">Belongs to the protease inhibitor I16 (SSI) family.</text>
</comment>
<evidence type="ECO:0000256" key="1">
    <source>
        <dbReference type="ARBA" id="ARBA00004613"/>
    </source>
</evidence>
<gene>
    <name evidence="11" type="ORF">BJP25_12700</name>
</gene>
<sequence length="128" mass="12933">MISLTLTGLVAAAAALVPTAHPAAAAPHGRLVLATDDGDRVVRVVDLRCGPDGGSHPAPAAACRALRAVDGALDALQAPAGTLCTMEMAPVRVRAVGHWGRERVDYSATFSNPCALATATGPVFALGR</sequence>
<keyword evidence="7" id="KW-1015">Disulfide bond</keyword>
<dbReference type="OrthoDB" id="4567948at2"/>
<dbReference type="InterPro" id="IPR023549">
    <property type="entry name" value="Subtilisin_inhibitor"/>
</dbReference>
<keyword evidence="4" id="KW-0964">Secreted</keyword>
<evidence type="ECO:0000259" key="10">
    <source>
        <dbReference type="Pfam" id="PF00720"/>
    </source>
</evidence>
<accession>A0A1Q9LRE7</accession>
<evidence type="ECO:0000313" key="12">
    <source>
        <dbReference type="Proteomes" id="UP000186040"/>
    </source>
</evidence>
<feature type="domain" description="Subtilisin inhibitor" evidence="10">
    <location>
        <begin position="40"/>
        <end position="112"/>
    </location>
</feature>
<evidence type="ECO:0000256" key="7">
    <source>
        <dbReference type="ARBA" id="ARBA00023157"/>
    </source>
</evidence>
<dbReference type="AlphaFoldDB" id="A0A1Q9LRE7"/>
<name>A0A1Q9LRE7_9PSEU</name>
<feature type="chain" id="PRO_5013203649" description="Subtilisin inhibitor domain-containing protein" evidence="9">
    <location>
        <begin position="26"/>
        <end position="128"/>
    </location>
</feature>
<dbReference type="GO" id="GO:0005576">
    <property type="term" value="C:extracellular region"/>
    <property type="evidence" value="ECO:0007669"/>
    <property type="project" value="UniProtKB-SubCell"/>
</dbReference>
<dbReference type="RefSeq" id="WP_075973965.1">
    <property type="nucleotide sequence ID" value="NZ_MKQR01000007.1"/>
</dbReference>
<evidence type="ECO:0000313" key="11">
    <source>
        <dbReference type="EMBL" id="OLR94588.1"/>
    </source>
</evidence>